<dbReference type="InterPro" id="IPR011060">
    <property type="entry name" value="RibuloseP-bd_barrel"/>
</dbReference>
<dbReference type="PROSITE" id="PS00167">
    <property type="entry name" value="TRP_SYNTHASE_ALPHA"/>
    <property type="match status" value="1"/>
</dbReference>
<evidence type="ECO:0000256" key="6">
    <source>
        <dbReference type="ARBA" id="ARBA00023239"/>
    </source>
</evidence>
<dbReference type="EMBL" id="JACHNH010000001">
    <property type="protein sequence ID" value="MBB4763121.1"/>
    <property type="molecule type" value="Genomic_DNA"/>
</dbReference>
<dbReference type="RefSeq" id="WP_203709574.1">
    <property type="nucleotide sequence ID" value="NZ_BOMK01000059.1"/>
</dbReference>
<sequence>MNNDHHPTTDQTATDRTATDRTAPDPTHRAAGDKTATSQAATDPTPTDPTHRAAGDKTATSQAATGRTAADRSVTGGITADPTSRGVGDKAAAGTTVVGGRRGLGASLRAAGRPLLVPYVTGGITADWTEYLLAYQDAGADAIEVGLPFSDPMLDGATIQQASDTALARGATMDSILADLRDTPLRVPIVVMTYTNLILRDGIARLAAAGVSGLIVPDLPLEESAPFEAAAAAAGIDLVLLAAPATPDERLREICARSRGFVYAISVMDTTGERGTLAGGATALAARVKAATDLPVLVGFGISTPAQAAEAGRAGDGAVVASALMRRVLDGATPADLAHAVAALRAALDLGVSPGTPHAEISGHRG</sequence>
<comment type="caution">
    <text evidence="11">The sequence shown here is derived from an EMBL/GenBank/DDBJ whole genome shotgun (WGS) entry which is preliminary data.</text>
</comment>
<proteinExistence type="inferred from homology"/>
<dbReference type="InterPro" id="IPR002028">
    <property type="entry name" value="Trp_synthase_suA"/>
</dbReference>
<dbReference type="InterPro" id="IPR013785">
    <property type="entry name" value="Aldolase_TIM"/>
</dbReference>
<evidence type="ECO:0000313" key="11">
    <source>
        <dbReference type="EMBL" id="MBB4763121.1"/>
    </source>
</evidence>
<keyword evidence="5 8" id="KW-0057">Aromatic amino acid biosynthesis</keyword>
<feature type="compositionally biased region" description="Low complexity" evidence="10">
    <location>
        <begin position="35"/>
        <end position="45"/>
    </location>
</feature>
<reference evidence="11 12" key="1">
    <citation type="submission" date="2020-08" db="EMBL/GenBank/DDBJ databases">
        <title>Sequencing the genomes of 1000 actinobacteria strains.</title>
        <authorList>
            <person name="Klenk H.-P."/>
        </authorList>
    </citation>
    <scope>NUCLEOTIDE SEQUENCE [LARGE SCALE GENOMIC DNA]</scope>
    <source>
        <strain evidence="11 12">DSM 43149</strain>
    </source>
</reference>
<comment type="function">
    <text evidence="8">The alpha subunit is responsible for the aldol cleavage of indoleglycerol phosphate to indole and glyceraldehyde 3-phosphate.</text>
</comment>
<dbReference type="NCBIfam" id="TIGR00262">
    <property type="entry name" value="trpA"/>
    <property type="match status" value="1"/>
</dbReference>
<evidence type="ECO:0000256" key="5">
    <source>
        <dbReference type="ARBA" id="ARBA00023141"/>
    </source>
</evidence>
<dbReference type="HAMAP" id="MF_00131">
    <property type="entry name" value="Trp_synth_alpha"/>
    <property type="match status" value="1"/>
</dbReference>
<dbReference type="EC" id="4.2.1.20" evidence="8"/>
<feature type="region of interest" description="Disordered" evidence="10">
    <location>
        <begin position="1"/>
        <end position="92"/>
    </location>
</feature>
<evidence type="ECO:0000256" key="10">
    <source>
        <dbReference type="SAM" id="MobiDB-lite"/>
    </source>
</evidence>
<evidence type="ECO:0000256" key="8">
    <source>
        <dbReference type="HAMAP-Rule" id="MF_00131"/>
    </source>
</evidence>
<feature type="active site" description="Proton acceptor" evidence="8">
    <location>
        <position position="144"/>
    </location>
</feature>
<dbReference type="Gene3D" id="3.20.20.70">
    <property type="entry name" value="Aldolase class I"/>
    <property type="match status" value="1"/>
</dbReference>
<feature type="compositionally biased region" description="Basic and acidic residues" evidence="10">
    <location>
        <begin position="17"/>
        <end position="32"/>
    </location>
</feature>
<keyword evidence="6 8" id="KW-0456">Lyase</keyword>
<feature type="active site" description="Proton acceptor" evidence="8">
    <location>
        <position position="155"/>
    </location>
</feature>
<comment type="subunit">
    <text evidence="2 8">Tetramer of two alpha and two beta chains.</text>
</comment>
<dbReference type="Proteomes" id="UP000578112">
    <property type="component" value="Unassembled WGS sequence"/>
</dbReference>
<dbReference type="SUPFAM" id="SSF51366">
    <property type="entry name" value="Ribulose-phoshate binding barrel"/>
    <property type="match status" value="1"/>
</dbReference>
<organism evidence="11 12">
    <name type="scientific">Actinoplanes digitatis</name>
    <dbReference type="NCBI Taxonomy" id="1868"/>
    <lineage>
        <taxon>Bacteria</taxon>
        <taxon>Bacillati</taxon>
        <taxon>Actinomycetota</taxon>
        <taxon>Actinomycetes</taxon>
        <taxon>Micromonosporales</taxon>
        <taxon>Micromonosporaceae</taxon>
        <taxon>Actinoplanes</taxon>
    </lineage>
</organism>
<evidence type="ECO:0000313" key="12">
    <source>
        <dbReference type="Proteomes" id="UP000578112"/>
    </source>
</evidence>
<evidence type="ECO:0000256" key="9">
    <source>
        <dbReference type="RuleBase" id="RU003662"/>
    </source>
</evidence>
<name>A0A7W7HYQ3_9ACTN</name>
<dbReference type="UniPathway" id="UPA00035">
    <property type="reaction ID" value="UER00044"/>
</dbReference>
<comment type="pathway">
    <text evidence="1 8">Amino-acid biosynthesis; L-tryptophan biosynthesis; L-tryptophan from chorismate: step 5/5.</text>
</comment>
<keyword evidence="3 8" id="KW-0028">Amino-acid biosynthesis</keyword>
<keyword evidence="12" id="KW-1185">Reference proteome</keyword>
<evidence type="ECO:0000256" key="7">
    <source>
        <dbReference type="ARBA" id="ARBA00049047"/>
    </source>
</evidence>
<evidence type="ECO:0000256" key="1">
    <source>
        <dbReference type="ARBA" id="ARBA00004733"/>
    </source>
</evidence>
<dbReference type="Pfam" id="PF00290">
    <property type="entry name" value="Trp_syntA"/>
    <property type="match status" value="1"/>
</dbReference>
<evidence type="ECO:0000256" key="4">
    <source>
        <dbReference type="ARBA" id="ARBA00022822"/>
    </source>
</evidence>
<keyword evidence="4 8" id="KW-0822">Tryptophan biosynthesis</keyword>
<protein>
    <recommendedName>
        <fullName evidence="8">Tryptophan synthase alpha chain</fullName>
        <ecNumber evidence="8">4.2.1.20</ecNumber>
    </recommendedName>
</protein>
<dbReference type="GO" id="GO:0004834">
    <property type="term" value="F:tryptophan synthase activity"/>
    <property type="evidence" value="ECO:0007669"/>
    <property type="project" value="UniProtKB-UniRule"/>
</dbReference>
<gene>
    <name evidence="8" type="primary">trpA</name>
    <name evidence="11" type="ORF">BJ971_003677</name>
</gene>
<dbReference type="PANTHER" id="PTHR43406">
    <property type="entry name" value="TRYPTOPHAN SYNTHASE, ALPHA CHAIN"/>
    <property type="match status" value="1"/>
</dbReference>
<dbReference type="AlphaFoldDB" id="A0A7W7HYQ3"/>
<evidence type="ECO:0000256" key="2">
    <source>
        <dbReference type="ARBA" id="ARBA00011270"/>
    </source>
</evidence>
<accession>A0A7W7HYQ3</accession>
<dbReference type="InterPro" id="IPR018204">
    <property type="entry name" value="Trp_synthase_alpha_AS"/>
</dbReference>
<dbReference type="GO" id="GO:0005829">
    <property type="term" value="C:cytosol"/>
    <property type="evidence" value="ECO:0007669"/>
    <property type="project" value="TreeGrafter"/>
</dbReference>
<comment type="catalytic activity">
    <reaction evidence="7 8">
        <text>(1S,2R)-1-C-(indol-3-yl)glycerol 3-phosphate + L-serine = D-glyceraldehyde 3-phosphate + L-tryptophan + H2O</text>
        <dbReference type="Rhea" id="RHEA:10532"/>
        <dbReference type="ChEBI" id="CHEBI:15377"/>
        <dbReference type="ChEBI" id="CHEBI:33384"/>
        <dbReference type="ChEBI" id="CHEBI:57912"/>
        <dbReference type="ChEBI" id="CHEBI:58866"/>
        <dbReference type="ChEBI" id="CHEBI:59776"/>
        <dbReference type="EC" id="4.2.1.20"/>
    </reaction>
</comment>
<comment type="similarity">
    <text evidence="8 9">Belongs to the TrpA family.</text>
</comment>
<dbReference type="CDD" id="cd04724">
    <property type="entry name" value="Tryptophan_synthase_alpha"/>
    <property type="match status" value="1"/>
</dbReference>
<evidence type="ECO:0000256" key="3">
    <source>
        <dbReference type="ARBA" id="ARBA00022605"/>
    </source>
</evidence>
<dbReference type="PANTHER" id="PTHR43406:SF1">
    <property type="entry name" value="TRYPTOPHAN SYNTHASE ALPHA CHAIN, CHLOROPLASTIC"/>
    <property type="match status" value="1"/>
</dbReference>